<accession>A0A2U9IW70</accession>
<reference evidence="1 2" key="1">
    <citation type="submission" date="2018-05" db="EMBL/GenBank/DDBJ databases">
        <title>Complete Genome Sequences of Extremely Thermoacidophilic, Metal-Mobilizing Type-Strain Members of the Archaeal Family Sulfolobaceae: Acidianus brierleyi DSM-1651T, Acidianus sulfidivorans DSM-18786T, Metallosphaera hakonensis DSM-7519T, and Metallosphaera prunae DSM-10039T.</title>
        <authorList>
            <person name="Counts J.A."/>
            <person name="Kelly R.M."/>
        </authorList>
    </citation>
    <scope>NUCLEOTIDE SEQUENCE [LARGE SCALE GENOMIC DNA]</scope>
    <source>
        <strain evidence="1 2">HO1-1</strain>
    </source>
</reference>
<reference evidence="2" key="3">
    <citation type="submission" date="2020-03" db="EMBL/GenBank/DDBJ databases">
        <title>Sequencing and Assembly of Multiple Reported Metal-Biooxidizing Members of the Extremely Thermoacidophilic Archaeal Family Sulfolobaceae.</title>
        <authorList>
            <person name="Counts J.A."/>
            <person name="Kelly R.M."/>
        </authorList>
    </citation>
    <scope>NUCLEOTIDE SEQUENCE [LARGE SCALE GENOMIC DNA]</scope>
    <source>
        <strain evidence="2">HO1-1</strain>
    </source>
</reference>
<dbReference type="KEGG" id="mhk:DFR87_12040"/>
<dbReference type="EMBL" id="CP029287">
    <property type="protein sequence ID" value="AWS00287.1"/>
    <property type="molecule type" value="Genomic_DNA"/>
</dbReference>
<dbReference type="GeneID" id="36836084"/>
<reference evidence="2" key="2">
    <citation type="submission" date="2020-03" db="EMBL/GenBank/DDBJ databases">
        <title>Complete Genome Sequences of Extremely Thermoacidophilic, Metal-Mobilizing Type-Strain Members of the Archaeal Family Sulfolobaceae: Acidianus brierleyi DSM-1651T, Acidianus sulfidivorans DSM-18786T, Metallosphaera hakonensis DSM-7519T, and Metallosphaera prunae DSM-10039T.</title>
        <authorList>
            <person name="Counts J.A."/>
            <person name="Kelly R.M."/>
        </authorList>
    </citation>
    <scope>NUCLEOTIDE SEQUENCE [LARGE SCALE GENOMIC DNA]</scope>
    <source>
        <strain evidence="2">HO1-1</strain>
    </source>
</reference>
<dbReference type="RefSeq" id="WP_054836995.1">
    <property type="nucleotide sequence ID" value="NZ_BBBA01000018.1"/>
</dbReference>
<dbReference type="STRING" id="1293036.GCA_001315825_02223"/>
<dbReference type="Proteomes" id="UP000247586">
    <property type="component" value="Chromosome"/>
</dbReference>
<protein>
    <submittedName>
        <fullName evidence="1">Uncharacterized protein</fullName>
    </submittedName>
</protein>
<proteinExistence type="predicted"/>
<dbReference type="SUPFAM" id="SSF47240">
    <property type="entry name" value="Ferritin-like"/>
    <property type="match status" value="1"/>
</dbReference>
<dbReference type="AlphaFoldDB" id="A0A2U9IW70"/>
<dbReference type="Gene3D" id="1.10.620.20">
    <property type="entry name" value="Ribonucleotide Reductase, subunit A"/>
    <property type="match status" value="1"/>
</dbReference>
<gene>
    <name evidence="1" type="ORF">DFR87_12040</name>
</gene>
<name>A0A2U9IW70_9CREN</name>
<dbReference type="InterPro" id="IPR009078">
    <property type="entry name" value="Ferritin-like_SF"/>
</dbReference>
<dbReference type="OrthoDB" id="156360at2157"/>
<evidence type="ECO:0000313" key="2">
    <source>
        <dbReference type="Proteomes" id="UP000247586"/>
    </source>
</evidence>
<keyword evidence="2" id="KW-1185">Reference proteome</keyword>
<dbReference type="GO" id="GO:0016491">
    <property type="term" value="F:oxidoreductase activity"/>
    <property type="evidence" value="ECO:0007669"/>
    <property type="project" value="InterPro"/>
</dbReference>
<sequence length="209" mass="24515">MDQNWHQIPNEVKFGIRYLSAHFYPKRYMSRWVILKPLSIKFSERVGSYSPQQYQEELDHFTFFESYFSSEPLSEIELPVSYISFFDDLVEDFKSGDLDRVVTRFHLVTEGILATTGLNVLRSVGEQHNLPIFVDGIKHIIEDEARHINFGLSLINDKEFALKRLEELYPEAMKIVIDGQPYLKALMPFERITAMMEDLKRGKESRLKS</sequence>
<evidence type="ECO:0000313" key="1">
    <source>
        <dbReference type="EMBL" id="AWS00287.1"/>
    </source>
</evidence>
<organism evidence="1 2">
    <name type="scientific">Metallosphaera hakonensis JCM 8857 = DSM 7519</name>
    <dbReference type="NCBI Taxonomy" id="1293036"/>
    <lineage>
        <taxon>Archaea</taxon>
        <taxon>Thermoproteota</taxon>
        <taxon>Thermoprotei</taxon>
        <taxon>Sulfolobales</taxon>
        <taxon>Sulfolobaceae</taxon>
        <taxon>Metallosphaera</taxon>
    </lineage>
</organism>
<dbReference type="InterPro" id="IPR012348">
    <property type="entry name" value="RNR-like"/>
</dbReference>